<dbReference type="Proteomes" id="UP001055940">
    <property type="component" value="Chromosome"/>
</dbReference>
<dbReference type="EMBL" id="CP099837">
    <property type="protein sequence ID" value="USY22480.1"/>
    <property type="molecule type" value="Genomic_DNA"/>
</dbReference>
<gene>
    <name evidence="2" type="ORF">NE857_13215</name>
</gene>
<accession>A0ABY5DGJ8</accession>
<keyword evidence="2" id="KW-0540">Nuclease</keyword>
<sequence>MSPASHPPGRRRPDRCPSARPRPGPSPLAAALAVAASQYGTLSCAQALGCGLATNDLRRLVRRREWLHSHRQVYVVRSLVPPAGGPERLLCVVMAAELALGPRACAAGPTAARLWGMRGLERWDGRGVHMAVPGLKARRHLAGVDVHGWNVLPEEVTVPGGGSGGWCRGVRVTDPGRTLRDTLPGLDRERAVCLMDSALNQGLLRERGIGAVNDAMRGRTGCVDVRRWWGLADGRAQSPLETRIRLICQDAGLPPDELQRRFTDRNGGTVAVVDFWWEGARLIGEADGIGPHSTPRALARDRERQNALQRLYPGVRIARFTWSDLRRPGYILALVAGEGRALG</sequence>
<keyword evidence="2" id="KW-0255">Endonuclease</keyword>
<protein>
    <submittedName>
        <fullName evidence="2">Endonuclease domain-containing protein</fullName>
    </submittedName>
</protein>
<evidence type="ECO:0000313" key="2">
    <source>
        <dbReference type="EMBL" id="USY22480.1"/>
    </source>
</evidence>
<keyword evidence="2" id="KW-0378">Hydrolase</keyword>
<name>A0ABY5DGJ8_9ACTN</name>
<feature type="region of interest" description="Disordered" evidence="1">
    <location>
        <begin position="1"/>
        <end position="25"/>
    </location>
</feature>
<organism evidence="2 3">
    <name type="scientific">Nocardiopsis exhalans</name>
    <dbReference type="NCBI Taxonomy" id="163604"/>
    <lineage>
        <taxon>Bacteria</taxon>
        <taxon>Bacillati</taxon>
        <taxon>Actinomycetota</taxon>
        <taxon>Actinomycetes</taxon>
        <taxon>Streptosporangiales</taxon>
        <taxon>Nocardiopsidaceae</taxon>
        <taxon>Nocardiopsis</taxon>
    </lineage>
</organism>
<reference evidence="2" key="1">
    <citation type="submission" date="2022-06" db="EMBL/GenBank/DDBJ databases">
        <authorList>
            <person name="Ping M."/>
        </authorList>
    </citation>
    <scope>NUCLEOTIDE SEQUENCE</scope>
    <source>
        <strain evidence="2">JCM11759T</strain>
    </source>
</reference>
<evidence type="ECO:0000313" key="3">
    <source>
        <dbReference type="Proteomes" id="UP001055940"/>
    </source>
</evidence>
<dbReference type="GO" id="GO:0004519">
    <property type="term" value="F:endonuclease activity"/>
    <property type="evidence" value="ECO:0007669"/>
    <property type="project" value="UniProtKB-KW"/>
</dbReference>
<proteinExistence type="predicted"/>
<dbReference type="RefSeq" id="WP_254421253.1">
    <property type="nucleotide sequence ID" value="NZ_BAAAJB010000067.1"/>
</dbReference>
<evidence type="ECO:0000256" key="1">
    <source>
        <dbReference type="SAM" id="MobiDB-lite"/>
    </source>
</evidence>
<keyword evidence="3" id="KW-1185">Reference proteome</keyword>